<dbReference type="PANTHER" id="PTHR47235">
    <property type="entry name" value="BLR6548 PROTEIN"/>
    <property type="match status" value="1"/>
</dbReference>
<sequence>MIKKLCESARPILLAAFCLGASLEFSRFSYAETGISDTEILFGQSAAIEGPASALGQGMRDGILAAFHEANEMGGVHGRRLALKSYDDGYDPGKAIENVNQLLEVDKVFALIGGVGTPTAKAVQPIATHANIPFIAPFTGAAFLRDPALRNVVNVRASYEQETEAWIAHLTKDLGITRVAVFYQDDSFGRAGLAGVTKALEKRDLKVVAEGKYLRNTTAIKRALLSIRAGDPQAIAMIGTYKASAKFIKLARQLNIDVVFLNISFVGSKALATELDGNGEKVYVTQVVPFPTDNSIPLVVQYKKSLRNLNSSLEPGFVSLEGYIAGKLVVAILQRLGNKPTREGFIDQIDRKAQFELGGIDLVFGPDDNQGMEGVFLTEILAGGKYNAIEELPND</sequence>
<comment type="similarity">
    <text evidence="1">Belongs to the leucine-binding protein family.</text>
</comment>
<evidence type="ECO:0000313" key="4">
    <source>
        <dbReference type="EMBL" id="USG61278.1"/>
    </source>
</evidence>
<evidence type="ECO:0000256" key="1">
    <source>
        <dbReference type="ARBA" id="ARBA00010062"/>
    </source>
</evidence>
<dbReference type="Gene3D" id="3.40.50.2300">
    <property type="match status" value="2"/>
</dbReference>
<dbReference type="SUPFAM" id="SSF53822">
    <property type="entry name" value="Periplasmic binding protein-like I"/>
    <property type="match status" value="1"/>
</dbReference>
<evidence type="ECO:0000259" key="3">
    <source>
        <dbReference type="Pfam" id="PF13458"/>
    </source>
</evidence>
<evidence type="ECO:0000256" key="2">
    <source>
        <dbReference type="ARBA" id="ARBA00022729"/>
    </source>
</evidence>
<dbReference type="PANTHER" id="PTHR47235:SF1">
    <property type="entry name" value="BLR6548 PROTEIN"/>
    <property type="match status" value="1"/>
</dbReference>
<dbReference type="Pfam" id="PF13458">
    <property type="entry name" value="Peripla_BP_6"/>
    <property type="match status" value="1"/>
</dbReference>
<accession>A0ABY4W2J3</accession>
<name>A0ABY4W2J3_9PROT</name>
<keyword evidence="2" id="KW-0732">Signal</keyword>
<dbReference type="EMBL" id="CP098747">
    <property type="protein sequence ID" value="USG61278.1"/>
    <property type="molecule type" value="Genomic_DNA"/>
</dbReference>
<proteinExistence type="inferred from homology"/>
<dbReference type="InterPro" id="IPR028081">
    <property type="entry name" value="Leu-bd"/>
</dbReference>
<feature type="domain" description="Leucine-binding protein" evidence="3">
    <location>
        <begin position="43"/>
        <end position="384"/>
    </location>
</feature>
<organism evidence="4 5">
    <name type="scientific">Sneathiella marina</name>
    <dbReference type="NCBI Taxonomy" id="2950108"/>
    <lineage>
        <taxon>Bacteria</taxon>
        <taxon>Pseudomonadati</taxon>
        <taxon>Pseudomonadota</taxon>
        <taxon>Alphaproteobacteria</taxon>
        <taxon>Sneathiellales</taxon>
        <taxon>Sneathiellaceae</taxon>
        <taxon>Sneathiella</taxon>
    </lineage>
</organism>
<dbReference type="Proteomes" id="UP001056291">
    <property type="component" value="Chromosome"/>
</dbReference>
<keyword evidence="5" id="KW-1185">Reference proteome</keyword>
<evidence type="ECO:0000313" key="5">
    <source>
        <dbReference type="Proteomes" id="UP001056291"/>
    </source>
</evidence>
<gene>
    <name evidence="4" type="ORF">NBZ79_19150</name>
</gene>
<dbReference type="InterPro" id="IPR028082">
    <property type="entry name" value="Peripla_BP_I"/>
</dbReference>
<reference evidence="4" key="1">
    <citation type="submission" date="2022-06" db="EMBL/GenBank/DDBJ databases">
        <title>Sneathiella actinostolidae sp. nov., isolated from a sea anemonein the Western Pacific Ocean.</title>
        <authorList>
            <person name="Wei M.J."/>
        </authorList>
    </citation>
    <scope>NUCLEOTIDE SEQUENCE</scope>
    <source>
        <strain evidence="4">PHK-P5</strain>
    </source>
</reference>
<protein>
    <submittedName>
        <fullName evidence="4">ABC transporter substrate-binding protein</fullName>
    </submittedName>
</protein>
<dbReference type="RefSeq" id="WP_251934265.1">
    <property type="nucleotide sequence ID" value="NZ_CP098747.1"/>
</dbReference>
<dbReference type="CDD" id="cd19978">
    <property type="entry name" value="PBP1_ABC_ligand_binding-like"/>
    <property type="match status" value="1"/>
</dbReference>